<evidence type="ECO:0000256" key="7">
    <source>
        <dbReference type="ARBA" id="ARBA00022840"/>
    </source>
</evidence>
<evidence type="ECO:0000256" key="13">
    <source>
        <dbReference type="HAMAP-Rule" id="MF_00047"/>
    </source>
</evidence>
<dbReference type="HAMAP" id="MF_00047">
    <property type="entry name" value="Dala_Dala_lig"/>
    <property type="match status" value="1"/>
</dbReference>
<organism evidence="16 17">
    <name type="scientific">Actinomadura meridiana</name>
    <dbReference type="NCBI Taxonomy" id="559626"/>
    <lineage>
        <taxon>Bacteria</taxon>
        <taxon>Bacillati</taxon>
        <taxon>Actinomycetota</taxon>
        <taxon>Actinomycetes</taxon>
        <taxon>Streptosporangiales</taxon>
        <taxon>Thermomonosporaceae</taxon>
        <taxon>Actinomadura</taxon>
    </lineage>
</organism>
<keyword evidence="12 13" id="KW-0961">Cell wall biogenesis/degradation</keyword>
<reference evidence="17" key="1">
    <citation type="journal article" date="2019" name="Int. J. Syst. Evol. Microbiol.">
        <title>The Global Catalogue of Microorganisms (GCM) 10K type strain sequencing project: providing services to taxonomists for standard genome sequencing and annotation.</title>
        <authorList>
            <consortium name="The Broad Institute Genomics Platform"/>
            <consortium name="The Broad Institute Genome Sequencing Center for Infectious Disease"/>
            <person name="Wu L."/>
            <person name="Ma J."/>
        </authorList>
    </citation>
    <scope>NUCLEOTIDE SEQUENCE [LARGE SCALE GENOMIC DNA]</scope>
    <source>
        <strain evidence="17">JCM 17440</strain>
    </source>
</reference>
<evidence type="ECO:0000256" key="12">
    <source>
        <dbReference type="ARBA" id="ARBA00023316"/>
    </source>
</evidence>
<dbReference type="Gene3D" id="3.30.470.20">
    <property type="entry name" value="ATP-grasp fold, B domain"/>
    <property type="match status" value="1"/>
</dbReference>
<keyword evidence="17" id="KW-1185">Reference proteome</keyword>
<dbReference type="GO" id="GO:0016874">
    <property type="term" value="F:ligase activity"/>
    <property type="evidence" value="ECO:0007669"/>
    <property type="project" value="UniProtKB-KW"/>
</dbReference>
<dbReference type="EMBL" id="BAABAS010000012">
    <property type="protein sequence ID" value="GAA4235331.1"/>
    <property type="molecule type" value="Genomic_DNA"/>
</dbReference>
<dbReference type="PROSITE" id="PS00844">
    <property type="entry name" value="DALA_DALA_LIGASE_2"/>
    <property type="match status" value="1"/>
</dbReference>
<comment type="cofactor">
    <cofactor evidence="1">
        <name>Mn(2+)</name>
        <dbReference type="ChEBI" id="CHEBI:29035"/>
    </cofactor>
</comment>
<name>A0ABP8C7Z5_9ACTN</name>
<dbReference type="NCBIfam" id="TIGR01205">
    <property type="entry name" value="D_ala_D_alaTIGR"/>
    <property type="match status" value="1"/>
</dbReference>
<dbReference type="RefSeq" id="WP_344899230.1">
    <property type="nucleotide sequence ID" value="NZ_BAABAS010000012.1"/>
</dbReference>
<protein>
    <recommendedName>
        <fullName evidence="13">D-alanine--D-alanine ligase</fullName>
        <ecNumber evidence="13">6.3.2.4</ecNumber>
    </recommendedName>
    <alternativeName>
        <fullName evidence="13">D-Ala-D-Ala ligase</fullName>
    </alternativeName>
    <alternativeName>
        <fullName evidence="13">D-alanylalanine synthetase</fullName>
    </alternativeName>
</protein>
<dbReference type="InterPro" id="IPR000291">
    <property type="entry name" value="D-Ala_lig_Van_CS"/>
</dbReference>
<evidence type="ECO:0000313" key="16">
    <source>
        <dbReference type="EMBL" id="GAA4235331.1"/>
    </source>
</evidence>
<evidence type="ECO:0000256" key="10">
    <source>
        <dbReference type="ARBA" id="ARBA00022984"/>
    </source>
</evidence>
<comment type="cofactor">
    <cofactor evidence="2">
        <name>Mg(2+)</name>
        <dbReference type="ChEBI" id="CHEBI:18420"/>
    </cofactor>
</comment>
<dbReference type="PIRSF" id="PIRSF039102">
    <property type="entry name" value="Ddl/VanB"/>
    <property type="match status" value="1"/>
</dbReference>
<keyword evidence="7 14" id="KW-0067">ATP-binding</keyword>
<keyword evidence="4 13" id="KW-0436">Ligase</keyword>
<dbReference type="Pfam" id="PF01820">
    <property type="entry name" value="Dala_Dala_lig_N"/>
    <property type="match status" value="1"/>
</dbReference>
<dbReference type="EC" id="6.3.2.4" evidence="13"/>
<feature type="domain" description="ATP-grasp" evidence="15">
    <location>
        <begin position="146"/>
        <end position="350"/>
    </location>
</feature>
<keyword evidence="11" id="KW-0464">Manganese</keyword>
<comment type="similarity">
    <text evidence="3 13">Belongs to the D-alanine--D-alanine ligase family.</text>
</comment>
<comment type="caution">
    <text evidence="16">The sequence shown here is derived from an EMBL/GenBank/DDBJ whole genome shotgun (WGS) entry which is preliminary data.</text>
</comment>
<dbReference type="InterPro" id="IPR011127">
    <property type="entry name" value="Dala_Dala_lig_N"/>
</dbReference>
<dbReference type="InterPro" id="IPR013815">
    <property type="entry name" value="ATP_grasp_subdomain_1"/>
</dbReference>
<dbReference type="InterPro" id="IPR005905">
    <property type="entry name" value="D_ala_D_ala"/>
</dbReference>
<comment type="function">
    <text evidence="13">Cell wall formation.</text>
</comment>
<comment type="pathway">
    <text evidence="13">Cell wall biogenesis; peptidoglycan biosynthesis.</text>
</comment>
<dbReference type="PANTHER" id="PTHR23132:SF25">
    <property type="entry name" value="D-ALANINE--D-ALANINE LIGASE A"/>
    <property type="match status" value="1"/>
</dbReference>
<dbReference type="InterPro" id="IPR011095">
    <property type="entry name" value="Dala_Dala_lig_C"/>
</dbReference>
<dbReference type="PANTHER" id="PTHR23132">
    <property type="entry name" value="D-ALANINE--D-ALANINE LIGASE"/>
    <property type="match status" value="1"/>
</dbReference>
<evidence type="ECO:0000313" key="17">
    <source>
        <dbReference type="Proteomes" id="UP001501710"/>
    </source>
</evidence>
<keyword evidence="9 13" id="KW-0133">Cell shape</keyword>
<sequence length="367" mass="39449">MLDERVSVGVVFGGPSAEHEVSAASALAVVRELPKGRYRPVVIGIDRDGRWLLVPPPVVEEAASRKTSGPAIEDRLTATGVEVELKRGGQVVGPDTNERVDVVFPVLHGPFGEDGVLQGYLETLDLPYAGCGVLASAVGMDKVAMRRAFAAEGLPSVPFTWFTERQWRESDDQLSLAGADLGWPRFVKPANMGSSIGITRITGPSELAAAVEEALRYDDVVLVEQGVSGRELLCGVIGDTDEPWASVPSEAKVTGDFSDYAQKYLSTADTVTSPAVLPPDVTAQVRDMSVRAFRAIGGHGLARVDFLYDETALYVGEINTMPGFTTRSVFARGWAESGMPYADILDRLIELAFARHERKGRKSVEAG</sequence>
<dbReference type="Pfam" id="PF07478">
    <property type="entry name" value="Dala_Dala_lig_C"/>
    <property type="match status" value="1"/>
</dbReference>
<dbReference type="InterPro" id="IPR016185">
    <property type="entry name" value="PreATP-grasp_dom_sf"/>
</dbReference>
<accession>A0ABP8C7Z5</accession>
<dbReference type="PROSITE" id="PS00843">
    <property type="entry name" value="DALA_DALA_LIGASE_1"/>
    <property type="match status" value="1"/>
</dbReference>
<evidence type="ECO:0000256" key="3">
    <source>
        <dbReference type="ARBA" id="ARBA00010871"/>
    </source>
</evidence>
<comment type="catalytic activity">
    <reaction evidence="13">
        <text>2 D-alanine + ATP = D-alanyl-D-alanine + ADP + phosphate + H(+)</text>
        <dbReference type="Rhea" id="RHEA:11224"/>
        <dbReference type="ChEBI" id="CHEBI:15378"/>
        <dbReference type="ChEBI" id="CHEBI:30616"/>
        <dbReference type="ChEBI" id="CHEBI:43474"/>
        <dbReference type="ChEBI" id="CHEBI:57416"/>
        <dbReference type="ChEBI" id="CHEBI:57822"/>
        <dbReference type="ChEBI" id="CHEBI:456216"/>
        <dbReference type="EC" id="6.3.2.4"/>
    </reaction>
</comment>
<keyword evidence="6 14" id="KW-0547">Nucleotide-binding</keyword>
<proteinExistence type="inferred from homology"/>
<dbReference type="PROSITE" id="PS50975">
    <property type="entry name" value="ATP_GRASP"/>
    <property type="match status" value="1"/>
</dbReference>
<evidence type="ECO:0000256" key="9">
    <source>
        <dbReference type="ARBA" id="ARBA00022960"/>
    </source>
</evidence>
<dbReference type="NCBIfam" id="NF002528">
    <property type="entry name" value="PRK01966.1-4"/>
    <property type="match status" value="1"/>
</dbReference>
<keyword evidence="13" id="KW-0963">Cytoplasm</keyword>
<evidence type="ECO:0000259" key="15">
    <source>
        <dbReference type="PROSITE" id="PS50975"/>
    </source>
</evidence>
<dbReference type="Gene3D" id="3.40.50.20">
    <property type="match status" value="1"/>
</dbReference>
<evidence type="ECO:0000256" key="5">
    <source>
        <dbReference type="ARBA" id="ARBA00022723"/>
    </source>
</evidence>
<keyword evidence="10 13" id="KW-0573">Peptidoglycan synthesis</keyword>
<keyword evidence="5" id="KW-0479">Metal-binding</keyword>
<comment type="subcellular location">
    <subcellularLocation>
        <location evidence="13">Cytoplasm</location>
    </subcellularLocation>
</comment>
<evidence type="ECO:0000256" key="14">
    <source>
        <dbReference type="PROSITE-ProRule" id="PRU00409"/>
    </source>
</evidence>
<keyword evidence="8" id="KW-0460">Magnesium</keyword>
<evidence type="ECO:0000256" key="8">
    <source>
        <dbReference type="ARBA" id="ARBA00022842"/>
    </source>
</evidence>
<dbReference type="InterPro" id="IPR011761">
    <property type="entry name" value="ATP-grasp"/>
</dbReference>
<evidence type="ECO:0000256" key="1">
    <source>
        <dbReference type="ARBA" id="ARBA00001936"/>
    </source>
</evidence>
<dbReference type="Gene3D" id="3.30.1490.20">
    <property type="entry name" value="ATP-grasp fold, A domain"/>
    <property type="match status" value="1"/>
</dbReference>
<dbReference type="SUPFAM" id="SSF56059">
    <property type="entry name" value="Glutathione synthetase ATP-binding domain-like"/>
    <property type="match status" value="1"/>
</dbReference>
<evidence type="ECO:0000256" key="2">
    <source>
        <dbReference type="ARBA" id="ARBA00001946"/>
    </source>
</evidence>
<gene>
    <name evidence="13" type="primary">ddl</name>
    <name evidence="16" type="ORF">GCM10022254_42370</name>
</gene>
<dbReference type="SUPFAM" id="SSF52440">
    <property type="entry name" value="PreATP-grasp domain"/>
    <property type="match status" value="1"/>
</dbReference>
<evidence type="ECO:0000256" key="11">
    <source>
        <dbReference type="ARBA" id="ARBA00023211"/>
    </source>
</evidence>
<evidence type="ECO:0000256" key="6">
    <source>
        <dbReference type="ARBA" id="ARBA00022741"/>
    </source>
</evidence>
<dbReference type="Proteomes" id="UP001501710">
    <property type="component" value="Unassembled WGS sequence"/>
</dbReference>
<evidence type="ECO:0000256" key="4">
    <source>
        <dbReference type="ARBA" id="ARBA00022598"/>
    </source>
</evidence>